<dbReference type="SUPFAM" id="SSF103481">
    <property type="entry name" value="Multidrug resistance efflux transporter EmrE"/>
    <property type="match status" value="1"/>
</dbReference>
<keyword evidence="7 12" id="KW-0472">Membrane</keyword>
<dbReference type="Pfam" id="PF00893">
    <property type="entry name" value="Multi_Drug_Res"/>
    <property type="match status" value="1"/>
</dbReference>
<evidence type="ECO:0000256" key="9">
    <source>
        <dbReference type="ARBA" id="ARBA00071110"/>
    </source>
</evidence>
<dbReference type="GO" id="GO:0046677">
    <property type="term" value="P:response to antibiotic"/>
    <property type="evidence" value="ECO:0007669"/>
    <property type="project" value="UniProtKB-KW"/>
</dbReference>
<dbReference type="InterPro" id="IPR045324">
    <property type="entry name" value="Small_multidrug_res"/>
</dbReference>
<organism evidence="13 14">
    <name type="scientific">Corynebacterium phoceense</name>
    <dbReference type="NCBI Taxonomy" id="1686286"/>
    <lineage>
        <taxon>Bacteria</taxon>
        <taxon>Bacillati</taxon>
        <taxon>Actinomycetota</taxon>
        <taxon>Actinomycetes</taxon>
        <taxon>Mycobacteriales</taxon>
        <taxon>Corynebacteriaceae</taxon>
        <taxon>Corynebacterium</taxon>
    </lineage>
</organism>
<keyword evidence="5 11" id="KW-0812">Transmembrane</keyword>
<comment type="similarity">
    <text evidence="2">Belongs to the drug/metabolite transporter (DMT) superfamily. Small multidrug resistance (SMR) (TC 2.A.7.1) family. Mmr subfamily.</text>
</comment>
<evidence type="ECO:0000256" key="10">
    <source>
        <dbReference type="ARBA" id="ARBA00072627"/>
    </source>
</evidence>
<sequence>MSWLVLVISGLFEAVWATALDRSAGMTKLWPTVIFFAGLAVSMGGLAWALKSLPVGTAYAVWVGIGAVATLGYSFLTGAETMTAVKLLFVAMIVGGIIGLKVTG</sequence>
<dbReference type="GeneID" id="79851819"/>
<keyword evidence="14" id="KW-1185">Reference proteome</keyword>
<dbReference type="InterPro" id="IPR000390">
    <property type="entry name" value="Small_drug/metabolite_transptr"/>
</dbReference>
<dbReference type="GO" id="GO:0005886">
    <property type="term" value="C:plasma membrane"/>
    <property type="evidence" value="ECO:0007669"/>
    <property type="project" value="UniProtKB-SubCell"/>
</dbReference>
<evidence type="ECO:0000256" key="8">
    <source>
        <dbReference type="ARBA" id="ARBA00023251"/>
    </source>
</evidence>
<dbReference type="FunFam" id="1.10.3730.20:FF:000001">
    <property type="entry name" value="Quaternary ammonium compound resistance transporter SugE"/>
    <property type="match status" value="1"/>
</dbReference>
<dbReference type="PANTHER" id="PTHR30561">
    <property type="entry name" value="SMR FAMILY PROTON-DEPENDENT DRUG EFFLUX TRANSPORTER SUGE"/>
    <property type="match status" value="1"/>
</dbReference>
<feature type="transmembrane region" description="Helical" evidence="12">
    <location>
        <begin position="57"/>
        <end position="76"/>
    </location>
</feature>
<accession>A0A540R9D9</accession>
<evidence type="ECO:0000256" key="1">
    <source>
        <dbReference type="ARBA" id="ARBA00004651"/>
    </source>
</evidence>
<feature type="transmembrane region" description="Helical" evidence="12">
    <location>
        <begin position="82"/>
        <end position="100"/>
    </location>
</feature>
<dbReference type="GO" id="GO:0022857">
    <property type="term" value="F:transmembrane transporter activity"/>
    <property type="evidence" value="ECO:0007669"/>
    <property type="project" value="InterPro"/>
</dbReference>
<comment type="subcellular location">
    <subcellularLocation>
        <location evidence="1 11">Cell membrane</location>
        <topology evidence="1 11">Multi-pass membrane protein</topology>
    </subcellularLocation>
</comment>
<dbReference type="EMBL" id="VHIR01000002">
    <property type="protein sequence ID" value="TQE44365.1"/>
    <property type="molecule type" value="Genomic_DNA"/>
</dbReference>
<dbReference type="Proteomes" id="UP000318080">
    <property type="component" value="Unassembled WGS sequence"/>
</dbReference>
<evidence type="ECO:0000256" key="2">
    <source>
        <dbReference type="ARBA" id="ARBA00007822"/>
    </source>
</evidence>
<evidence type="ECO:0000256" key="5">
    <source>
        <dbReference type="ARBA" id="ARBA00022692"/>
    </source>
</evidence>
<dbReference type="PANTHER" id="PTHR30561:SF0">
    <property type="entry name" value="GUANIDINIUM EXPORTER"/>
    <property type="match status" value="1"/>
</dbReference>
<dbReference type="STRING" id="1686286.GCA_900092335_00477"/>
<evidence type="ECO:0000256" key="12">
    <source>
        <dbReference type="SAM" id="Phobius"/>
    </source>
</evidence>
<name>A0A540R9D9_9CORY</name>
<evidence type="ECO:0000313" key="13">
    <source>
        <dbReference type="EMBL" id="TQE44365.1"/>
    </source>
</evidence>
<evidence type="ECO:0000256" key="11">
    <source>
        <dbReference type="RuleBase" id="RU003942"/>
    </source>
</evidence>
<dbReference type="InterPro" id="IPR037185">
    <property type="entry name" value="EmrE-like"/>
</dbReference>
<feature type="transmembrane region" description="Helical" evidence="12">
    <location>
        <begin position="33"/>
        <end position="50"/>
    </location>
</feature>
<evidence type="ECO:0000256" key="7">
    <source>
        <dbReference type="ARBA" id="ARBA00023136"/>
    </source>
</evidence>
<evidence type="ECO:0000313" key="14">
    <source>
        <dbReference type="Proteomes" id="UP000318080"/>
    </source>
</evidence>
<protein>
    <recommendedName>
        <fullName evidence="10">Multidrug resistance protein Mmr</fullName>
    </recommendedName>
    <alternativeName>
        <fullName evidence="9">Multidrug resistance protein mmr</fullName>
    </alternativeName>
</protein>
<proteinExistence type="inferred from homology"/>
<evidence type="ECO:0000256" key="6">
    <source>
        <dbReference type="ARBA" id="ARBA00022989"/>
    </source>
</evidence>
<gene>
    <name evidence="13" type="ORF">EJK80_01910</name>
</gene>
<evidence type="ECO:0000256" key="4">
    <source>
        <dbReference type="ARBA" id="ARBA00022475"/>
    </source>
</evidence>
<dbReference type="AlphaFoldDB" id="A0A540R9D9"/>
<keyword evidence="3" id="KW-0813">Transport</keyword>
<reference evidence="13 14" key="1">
    <citation type="submission" date="2019-06" db="EMBL/GenBank/DDBJ databases">
        <title>Draft genome of C. phoceense Strain 272.</title>
        <authorList>
            <person name="Pacheco L.G.C."/>
            <person name="Barberis C.M."/>
            <person name="Almuzara M.N."/>
            <person name="Traglia G.M."/>
            <person name="Santos C.S."/>
            <person name="Rocha D.J.P.G."/>
            <person name="Aguiar E.R.G.R."/>
            <person name="Vay C.A."/>
        </authorList>
    </citation>
    <scope>NUCLEOTIDE SEQUENCE [LARGE SCALE GENOMIC DNA]</scope>
    <source>
        <strain evidence="13 14">272</strain>
    </source>
</reference>
<comment type="caution">
    <text evidence="13">The sequence shown here is derived from an EMBL/GenBank/DDBJ whole genome shotgun (WGS) entry which is preliminary data.</text>
</comment>
<dbReference type="Gene3D" id="1.10.3730.20">
    <property type="match status" value="1"/>
</dbReference>
<keyword evidence="8" id="KW-0046">Antibiotic resistance</keyword>
<dbReference type="RefSeq" id="WP_066489701.1">
    <property type="nucleotide sequence ID" value="NZ_JADPQA010000004.1"/>
</dbReference>
<keyword evidence="6 12" id="KW-1133">Transmembrane helix</keyword>
<keyword evidence="4" id="KW-1003">Cell membrane</keyword>
<evidence type="ECO:0000256" key="3">
    <source>
        <dbReference type="ARBA" id="ARBA00022448"/>
    </source>
</evidence>